<evidence type="ECO:0000313" key="16">
    <source>
        <dbReference type="Proteomes" id="UP001141552"/>
    </source>
</evidence>
<sequence length="1653" mass="186218">MPKWRTLPFLAAFAIIVASTTVAGETDGVGQWQILTKLNFSSQIRLHPHILLLVSVPWSGESRALMRDVTDAIVSKEEEFGSLKLMYMHRNSEKMLADAIGASATEGLTVLYYHSSLSYRYKGKLNARNILSSIRPYLPISNEDIPLKRLSSVEEVNEFVKSTDKAVILHEFCGWTAKLLAEVKKNESEIAVDSKGFDEGRNGSSAAGGGGKENLKGRDSESMTCGGENGFGGIPWIGGFSSVNDSVPIEEIGSDENSEPVGGVFCSHEEFQRFESFFPRFMTVTRELFLPPERHRFGLVSEKLLSSPLGVQDYGSWSVVIHFKGCPSCSMALKEGDDLERVIQMDTTISVSSLPVLLGTLYQNLKMVNFENKLDADGQDVRPTVPAKRPSMLLFVDRSSDLSETKRKSEEALDTFRDLALHYTSNDLAFNQNKENPARFSVQSFQEYRLPSMHPKLKLSPTARKIKLKDKMSIMIVNEGRQTILGNIASDLQGSSLNEILTYVLQKQGERKLSSVAKEMGFQLLSNDLDIKVPGNVGKLPVEAEVESKEDSVISSKETLVSINVDLHKDPSIYLDEKPQTGDIKTSFRSDEVSNIHESSQPDGIKTSSQDDEEKTTYVDESRHLLSTKSDQLILDHEMHTSEGMKEDEKISSNFDNLGETLLNSQTFEVSFFFSDGDDRLLRELTGDTNIPSLVAIDPSLQQHHVFPKQEGLNYRSMEDFLHRFLNGSLLLYQRSESDPRSSREGIHPPFVNMDFHEADSIPKVAVHSFTEQVLGFNQSDNNKISNAWNEDVLVLFGNSWCGFCQRMDLVVREVYRAIKGYMNILKSESGDGETVFGGDNAKSSTLKLPKIYRMDCTLNDCSWILRSLDQREVYPALLFFPAETKTGISYEGALTVAEVVRFMADHGSNSRHLTGEKVFPIALKIFSLVDYLGIISTASNKRVRNHDVFLDKSPITVDEDALAAKDQSLEVLLKNLPVKTTVEHEESVPRVTKSSHGTAPRVMVGSILVATEKLPAPFDKSMILIVKADQSTGFQGLIYNKPLGWDSLHKLEEELEVLKEAPLSFGGPLINPGLPLVSLTRGAVTGEHPEVAPGVYFLDQLSTYRVIEELKSGNHSLIDYWFFLGFSSWSWDQLFDEIALGAWNLNDSFEVQEQPSKERQRKLAYTDSQHNIFFCRRPPFFPPSQIYPSEQQQQQLRASHKEEGTMLDINLFREDKGHNPEIIRESQRRRFASVEIVDEIIELDKIWRQRQFELDNLRKDFNKINKKIAQLKIAKEDASEVIKDTEENKRLTALKEAEVQEAKAALYSKLETVGNLVHDSVPVSNDEANNAVIRQWGEKRVEPKLRNHVDLVELLGIADTKRGANVAGGRGFYLKGFGVRLNQALINFGLEFLAERGYTELQTPFFMRKDIMAKCAQLAQFDEELYKVTGEGDDKYLIATAEQPLCSYHLDDWIHPTQLPIRYAGYSSCFRKEAGSHGRDTLGIFRVHQFEKVEQFCLTSPNGNDSWEMHEEMIKNSEDFYKQLNLPYQIVAIVSGALNDAAAKKYDLEAWFPASQTYRELVSCSNCTDYQSRKLEIRYGQKKGNEQAKQYVHLLNSTLTATERTLCCILENYQKEDGVVIPEVLRKYVGGRDFLPFQTPPAADNKGKKSKA</sequence>
<dbReference type="GO" id="GO:0004828">
    <property type="term" value="F:serine-tRNA ligase activity"/>
    <property type="evidence" value="ECO:0007669"/>
    <property type="project" value="UniProtKB-EC"/>
</dbReference>
<dbReference type="PANTHER" id="PTHR11778">
    <property type="entry name" value="SERYL-TRNA SYNTHETASE"/>
    <property type="match status" value="1"/>
</dbReference>
<evidence type="ECO:0000256" key="10">
    <source>
        <dbReference type="ARBA" id="ARBA00065699"/>
    </source>
</evidence>
<name>A0A9Q0J031_9ROSI</name>
<keyword evidence="6" id="KW-0648">Protein biosynthesis</keyword>
<comment type="similarity">
    <text evidence="1">Belongs to the class-II aminoacyl-tRNA synthetase family. Type-1 seryl-tRNA synthetase subfamily.</text>
</comment>
<feature type="chain" id="PRO_5040392813" description="serine--tRNA ligase" evidence="13">
    <location>
        <begin position="25"/>
        <end position="1653"/>
    </location>
</feature>
<keyword evidence="16" id="KW-1185">Reference proteome</keyword>
<evidence type="ECO:0000256" key="11">
    <source>
        <dbReference type="SAM" id="Coils"/>
    </source>
</evidence>
<evidence type="ECO:0000256" key="7">
    <source>
        <dbReference type="ARBA" id="ARBA00023146"/>
    </source>
</evidence>
<evidence type="ECO:0000256" key="4">
    <source>
        <dbReference type="ARBA" id="ARBA00022741"/>
    </source>
</evidence>
<feature type="domain" description="Aminoacyl-transfer RNA synthetases class-II family profile" evidence="14">
    <location>
        <begin position="1348"/>
        <end position="1623"/>
    </location>
</feature>
<dbReference type="InterPro" id="IPR003774">
    <property type="entry name" value="AlgH-like"/>
</dbReference>
<comment type="catalytic activity">
    <reaction evidence="9">
        <text>tRNA(Ser) + L-serine + ATP = L-seryl-tRNA(Ser) + AMP + diphosphate + H(+)</text>
        <dbReference type="Rhea" id="RHEA:12292"/>
        <dbReference type="Rhea" id="RHEA-COMP:9669"/>
        <dbReference type="Rhea" id="RHEA-COMP:9703"/>
        <dbReference type="ChEBI" id="CHEBI:15378"/>
        <dbReference type="ChEBI" id="CHEBI:30616"/>
        <dbReference type="ChEBI" id="CHEBI:33019"/>
        <dbReference type="ChEBI" id="CHEBI:33384"/>
        <dbReference type="ChEBI" id="CHEBI:78442"/>
        <dbReference type="ChEBI" id="CHEBI:78533"/>
        <dbReference type="ChEBI" id="CHEBI:456215"/>
        <dbReference type="EC" id="6.1.1.11"/>
    </reaction>
</comment>
<dbReference type="EMBL" id="JAKUCV010007570">
    <property type="protein sequence ID" value="KAJ4822825.1"/>
    <property type="molecule type" value="Genomic_DNA"/>
</dbReference>
<dbReference type="EC" id="6.1.1.11" evidence="2"/>
<keyword evidence="4" id="KW-0547">Nucleotide-binding</keyword>
<feature type="compositionally biased region" description="Polar residues" evidence="12">
    <location>
        <begin position="596"/>
        <end position="608"/>
    </location>
</feature>
<dbReference type="InterPro" id="IPR036249">
    <property type="entry name" value="Thioredoxin-like_sf"/>
</dbReference>
<evidence type="ECO:0000259" key="14">
    <source>
        <dbReference type="PROSITE" id="PS50862"/>
    </source>
</evidence>
<evidence type="ECO:0000313" key="15">
    <source>
        <dbReference type="EMBL" id="KAJ4822825.1"/>
    </source>
</evidence>
<feature type="region of interest" description="Disordered" evidence="12">
    <location>
        <begin position="574"/>
        <end position="619"/>
    </location>
</feature>
<dbReference type="Gene3D" id="1.10.287.40">
    <property type="entry name" value="Serine-tRNA synthetase, tRNA binding domain"/>
    <property type="match status" value="1"/>
</dbReference>
<dbReference type="OrthoDB" id="1910803at2759"/>
<dbReference type="Proteomes" id="UP001141552">
    <property type="component" value="Unassembled WGS sequence"/>
</dbReference>
<dbReference type="Pfam" id="PF02622">
    <property type="entry name" value="DUF179"/>
    <property type="match status" value="1"/>
</dbReference>
<dbReference type="PROSITE" id="PS50862">
    <property type="entry name" value="AA_TRNA_LIGASE_II"/>
    <property type="match status" value="1"/>
</dbReference>
<organism evidence="15 16">
    <name type="scientific">Turnera subulata</name>
    <dbReference type="NCBI Taxonomy" id="218843"/>
    <lineage>
        <taxon>Eukaryota</taxon>
        <taxon>Viridiplantae</taxon>
        <taxon>Streptophyta</taxon>
        <taxon>Embryophyta</taxon>
        <taxon>Tracheophyta</taxon>
        <taxon>Spermatophyta</taxon>
        <taxon>Magnoliopsida</taxon>
        <taxon>eudicotyledons</taxon>
        <taxon>Gunneridae</taxon>
        <taxon>Pentapetalae</taxon>
        <taxon>rosids</taxon>
        <taxon>fabids</taxon>
        <taxon>Malpighiales</taxon>
        <taxon>Passifloraceae</taxon>
        <taxon>Turnera</taxon>
    </lineage>
</organism>
<dbReference type="PRINTS" id="PR00981">
    <property type="entry name" value="TRNASYNTHSER"/>
</dbReference>
<dbReference type="SUPFAM" id="SSF52833">
    <property type="entry name" value="Thioredoxin-like"/>
    <property type="match status" value="1"/>
</dbReference>
<dbReference type="GO" id="GO:0006434">
    <property type="term" value="P:seryl-tRNA aminoacylation"/>
    <property type="evidence" value="ECO:0007669"/>
    <property type="project" value="InterPro"/>
</dbReference>
<dbReference type="InterPro" id="IPR033729">
    <property type="entry name" value="SerRS_core"/>
</dbReference>
<evidence type="ECO:0000256" key="5">
    <source>
        <dbReference type="ARBA" id="ARBA00022840"/>
    </source>
</evidence>
<dbReference type="NCBIfam" id="TIGR00414">
    <property type="entry name" value="serS"/>
    <property type="match status" value="1"/>
</dbReference>
<proteinExistence type="inferred from homology"/>
<accession>A0A9Q0J031</accession>
<dbReference type="Gene3D" id="3.40.30.10">
    <property type="entry name" value="Glutaredoxin"/>
    <property type="match status" value="1"/>
</dbReference>
<keyword evidence="5" id="KW-0067">ATP-binding</keyword>
<keyword evidence="3" id="KW-0436">Ligase</keyword>
<evidence type="ECO:0000256" key="9">
    <source>
        <dbReference type="ARBA" id="ARBA00048823"/>
    </source>
</evidence>
<evidence type="ECO:0000256" key="1">
    <source>
        <dbReference type="ARBA" id="ARBA00010728"/>
    </source>
</evidence>
<protein>
    <recommendedName>
        <fullName evidence="2">serine--tRNA ligase</fullName>
        <ecNumber evidence="2">6.1.1.11</ecNumber>
    </recommendedName>
    <alternativeName>
        <fullName evidence="8">Seryl-tRNA synthetase</fullName>
    </alternativeName>
</protein>
<dbReference type="InterPro" id="IPR045864">
    <property type="entry name" value="aa-tRNA-synth_II/BPL/LPL"/>
</dbReference>
<dbReference type="FunFam" id="1.10.287.40:FF:000003">
    <property type="entry name" value="Serine--tRNA ligase cytoplasmic"/>
    <property type="match status" value="1"/>
</dbReference>
<dbReference type="InterPro" id="IPR042103">
    <property type="entry name" value="SerRS_1_N_sf"/>
</dbReference>
<dbReference type="SUPFAM" id="SSF46589">
    <property type="entry name" value="tRNA-binding arm"/>
    <property type="match status" value="1"/>
</dbReference>
<dbReference type="Gene3D" id="3.30.930.10">
    <property type="entry name" value="Bira Bifunctional Protein, Domain 2"/>
    <property type="match status" value="1"/>
</dbReference>
<evidence type="ECO:0000256" key="3">
    <source>
        <dbReference type="ARBA" id="ARBA00022598"/>
    </source>
</evidence>
<evidence type="ECO:0000256" key="8">
    <source>
        <dbReference type="ARBA" id="ARBA00031113"/>
    </source>
</evidence>
<dbReference type="InterPro" id="IPR010978">
    <property type="entry name" value="tRNA-bd_arm"/>
</dbReference>
<gene>
    <name evidence="15" type="ORF">Tsubulata_015827</name>
</gene>
<dbReference type="FunFam" id="3.30.930.10:FF:000026">
    <property type="entry name" value="Seryl-tRNA synthetase, cytoplasmic"/>
    <property type="match status" value="1"/>
</dbReference>
<comment type="caution">
    <text evidence="15">The sequence shown here is derived from an EMBL/GenBank/DDBJ whole genome shotgun (WGS) entry which is preliminary data.</text>
</comment>
<keyword evidence="13" id="KW-0732">Signal</keyword>
<dbReference type="InterPro" id="IPR002314">
    <property type="entry name" value="aa-tRNA-synt_IIb"/>
</dbReference>
<dbReference type="Pfam" id="PF00587">
    <property type="entry name" value="tRNA-synt_2b"/>
    <property type="match status" value="1"/>
</dbReference>
<reference evidence="15" key="1">
    <citation type="submission" date="2022-02" db="EMBL/GenBank/DDBJ databases">
        <authorList>
            <person name="Henning P.M."/>
            <person name="McCubbin A.G."/>
            <person name="Shore J.S."/>
        </authorList>
    </citation>
    <scope>NUCLEOTIDE SEQUENCE</scope>
    <source>
        <strain evidence="15">F60SS</strain>
        <tissue evidence="15">Leaves</tissue>
    </source>
</reference>
<feature type="region of interest" description="Disordered" evidence="12">
    <location>
        <begin position="195"/>
        <end position="224"/>
    </location>
</feature>
<dbReference type="GO" id="GO:0005524">
    <property type="term" value="F:ATP binding"/>
    <property type="evidence" value="ECO:0007669"/>
    <property type="project" value="UniProtKB-KW"/>
</dbReference>
<comment type="subunit">
    <text evidence="10">Homodimer. The tRNA molecule binds across the dimer.</text>
</comment>
<evidence type="ECO:0000256" key="12">
    <source>
        <dbReference type="SAM" id="MobiDB-lite"/>
    </source>
</evidence>
<evidence type="ECO:0000256" key="13">
    <source>
        <dbReference type="SAM" id="SignalP"/>
    </source>
</evidence>
<feature type="signal peptide" evidence="13">
    <location>
        <begin position="1"/>
        <end position="24"/>
    </location>
</feature>
<dbReference type="InterPro" id="IPR002317">
    <property type="entry name" value="Ser-tRNA-ligase_type_1"/>
</dbReference>
<dbReference type="InterPro" id="IPR006195">
    <property type="entry name" value="aa-tRNA-synth_II"/>
</dbReference>
<dbReference type="InterPro" id="IPR015866">
    <property type="entry name" value="Ser-tRNA-synth_1_N"/>
</dbReference>
<dbReference type="Gene3D" id="3.40.1740.10">
    <property type="entry name" value="VC0467-like"/>
    <property type="match status" value="1"/>
</dbReference>
<feature type="compositionally biased region" description="Basic and acidic residues" evidence="12">
    <location>
        <begin position="574"/>
        <end position="595"/>
    </location>
</feature>
<dbReference type="Pfam" id="PF02403">
    <property type="entry name" value="Seryl_tRNA_N"/>
    <property type="match status" value="1"/>
</dbReference>
<keyword evidence="11" id="KW-0175">Coiled coil</keyword>
<reference evidence="15" key="2">
    <citation type="journal article" date="2023" name="Plants (Basel)">
        <title>Annotation of the Turnera subulata (Passifloraceae) Draft Genome Reveals the S-Locus Evolved after the Divergence of Turneroideae from Passifloroideae in a Stepwise Manner.</title>
        <authorList>
            <person name="Henning P.M."/>
            <person name="Roalson E.H."/>
            <person name="Mir W."/>
            <person name="McCubbin A.G."/>
            <person name="Shore J.S."/>
        </authorList>
    </citation>
    <scope>NUCLEOTIDE SEQUENCE</scope>
    <source>
        <strain evidence="15">F60SS</strain>
    </source>
</reference>
<dbReference type="CDD" id="cd00770">
    <property type="entry name" value="SerRS_core"/>
    <property type="match status" value="1"/>
</dbReference>
<dbReference type="SUPFAM" id="SSF55681">
    <property type="entry name" value="Class II aaRS and biotin synthetases"/>
    <property type="match status" value="1"/>
</dbReference>
<dbReference type="SUPFAM" id="SSF143456">
    <property type="entry name" value="VC0467-like"/>
    <property type="match status" value="1"/>
</dbReference>
<evidence type="ECO:0000256" key="6">
    <source>
        <dbReference type="ARBA" id="ARBA00022917"/>
    </source>
</evidence>
<feature type="coiled-coil region" evidence="11">
    <location>
        <begin position="1255"/>
        <end position="1289"/>
    </location>
</feature>
<evidence type="ECO:0000256" key="2">
    <source>
        <dbReference type="ARBA" id="ARBA00012840"/>
    </source>
</evidence>
<keyword evidence="7" id="KW-0030">Aminoacyl-tRNA synthetase</keyword>